<keyword evidence="5" id="KW-1185">Reference proteome</keyword>
<sequence>MKYILRTSSMMLSALALSGFALCFSTAINAEQYIFPENGQSKEQQNLDKQSCHVWAIEETGFDPENPQVAQVVAYTAPITPSQPVEQGSDRGSGMRGAMAGAAAGAIIAEVGDDDRSDAAATGAAVGAVAGRRQSRRSNTQAAEQQAQAQQQAVQQQAQAQAAADQQTQLANTQGTDNYYKASSACLEAKGYSVK</sequence>
<organism evidence="4 5">
    <name type="scientific">Shewanella psychrophila</name>
    <dbReference type="NCBI Taxonomy" id="225848"/>
    <lineage>
        <taxon>Bacteria</taxon>
        <taxon>Pseudomonadati</taxon>
        <taxon>Pseudomonadota</taxon>
        <taxon>Gammaproteobacteria</taxon>
        <taxon>Alteromonadales</taxon>
        <taxon>Shewanellaceae</taxon>
        <taxon>Shewanella</taxon>
    </lineage>
</organism>
<feature type="chain" id="PRO_5010571696" description="Glycine zipper domain-containing protein" evidence="2">
    <location>
        <begin position="31"/>
        <end position="195"/>
    </location>
</feature>
<gene>
    <name evidence="4" type="ORF">Sps_04032</name>
</gene>
<protein>
    <recommendedName>
        <fullName evidence="3">Glycine zipper domain-containing protein</fullName>
    </recommendedName>
</protein>
<evidence type="ECO:0000313" key="5">
    <source>
        <dbReference type="Proteomes" id="UP000189545"/>
    </source>
</evidence>
<evidence type="ECO:0000256" key="1">
    <source>
        <dbReference type="SAM" id="MobiDB-lite"/>
    </source>
</evidence>
<dbReference type="Pfam" id="PF13488">
    <property type="entry name" value="Gly-zipper_Omp"/>
    <property type="match status" value="1"/>
</dbReference>
<dbReference type="KEGG" id="spsw:Sps_04032"/>
<reference evidence="4 5" key="1">
    <citation type="submission" date="2016-03" db="EMBL/GenBank/DDBJ databases">
        <title>Complete genome sequence of Shewanella psychrophila WP2, a deep sea bacterium isolated from west Pacific sediment.</title>
        <authorList>
            <person name="Xu G."/>
            <person name="Jian H."/>
        </authorList>
    </citation>
    <scope>NUCLEOTIDE SEQUENCE [LARGE SCALE GENOMIC DNA]</scope>
    <source>
        <strain evidence="4 5">WP2</strain>
    </source>
</reference>
<dbReference type="EMBL" id="CP014782">
    <property type="protein sequence ID" value="AQS39147.1"/>
    <property type="molecule type" value="Genomic_DNA"/>
</dbReference>
<feature type="signal peptide" evidence="2">
    <location>
        <begin position="1"/>
        <end position="30"/>
    </location>
</feature>
<evidence type="ECO:0000256" key="2">
    <source>
        <dbReference type="SAM" id="SignalP"/>
    </source>
</evidence>
<keyword evidence="2" id="KW-0732">Signal</keyword>
<evidence type="ECO:0000259" key="3">
    <source>
        <dbReference type="Pfam" id="PF13488"/>
    </source>
</evidence>
<feature type="region of interest" description="Disordered" evidence="1">
    <location>
        <begin position="129"/>
        <end position="169"/>
    </location>
</feature>
<dbReference type="RefSeq" id="WP_077754086.1">
    <property type="nucleotide sequence ID" value="NZ_CP014782.1"/>
</dbReference>
<dbReference type="STRING" id="225848.Sps_04032"/>
<name>A0A1S6HUA4_9GAMM</name>
<evidence type="ECO:0000313" key="4">
    <source>
        <dbReference type="EMBL" id="AQS39147.1"/>
    </source>
</evidence>
<accession>A0A1S6HUA4</accession>
<proteinExistence type="predicted"/>
<dbReference type="AlphaFoldDB" id="A0A1S6HUA4"/>
<dbReference type="Proteomes" id="UP000189545">
    <property type="component" value="Chromosome"/>
</dbReference>
<feature type="domain" description="Glycine zipper" evidence="3">
    <location>
        <begin position="97"/>
        <end position="132"/>
    </location>
</feature>
<dbReference type="InterPro" id="IPR039567">
    <property type="entry name" value="Gly-zipper"/>
</dbReference>